<protein>
    <submittedName>
        <fullName evidence="1">Ester cyclase</fullName>
    </submittedName>
</protein>
<dbReference type="PANTHER" id="PTHR38436:SF1">
    <property type="entry name" value="ESTER CYCLASE"/>
    <property type="match status" value="1"/>
</dbReference>
<dbReference type="RefSeq" id="WP_345377606.1">
    <property type="nucleotide sequence ID" value="NZ_BAABIC010000001.1"/>
</dbReference>
<name>A0ABP8VVV6_9PSEU</name>
<dbReference type="InterPro" id="IPR009959">
    <property type="entry name" value="Cyclase_SnoaL-like"/>
</dbReference>
<dbReference type="EMBL" id="BAABIC010000001">
    <property type="protein sequence ID" value="GAA4673378.1"/>
    <property type="molecule type" value="Genomic_DNA"/>
</dbReference>
<reference evidence="2" key="1">
    <citation type="journal article" date="2019" name="Int. J. Syst. Evol. Microbiol.">
        <title>The Global Catalogue of Microorganisms (GCM) 10K type strain sequencing project: providing services to taxonomists for standard genome sequencing and annotation.</title>
        <authorList>
            <consortium name="The Broad Institute Genomics Platform"/>
            <consortium name="The Broad Institute Genome Sequencing Center for Infectious Disease"/>
            <person name="Wu L."/>
            <person name="Ma J."/>
        </authorList>
    </citation>
    <scope>NUCLEOTIDE SEQUENCE [LARGE SCALE GENOMIC DNA]</scope>
    <source>
        <strain evidence="2">JCM 18055</strain>
    </source>
</reference>
<keyword evidence="2" id="KW-1185">Reference proteome</keyword>
<dbReference type="InterPro" id="IPR032710">
    <property type="entry name" value="NTF2-like_dom_sf"/>
</dbReference>
<evidence type="ECO:0000313" key="1">
    <source>
        <dbReference type="EMBL" id="GAA4673378.1"/>
    </source>
</evidence>
<accession>A0ABP8VVV6</accession>
<gene>
    <name evidence="1" type="ORF">GCM10023215_01030</name>
</gene>
<comment type="caution">
    <text evidence="1">The sequence shown here is derived from an EMBL/GenBank/DDBJ whole genome shotgun (WGS) entry which is preliminary data.</text>
</comment>
<dbReference type="Proteomes" id="UP001500325">
    <property type="component" value="Unassembled WGS sequence"/>
</dbReference>
<dbReference type="Pfam" id="PF07366">
    <property type="entry name" value="SnoaL"/>
    <property type="match status" value="1"/>
</dbReference>
<dbReference type="SUPFAM" id="SSF54427">
    <property type="entry name" value="NTF2-like"/>
    <property type="match status" value="1"/>
</dbReference>
<organism evidence="1 2">
    <name type="scientific">Pseudonocardia yuanmonensis</name>
    <dbReference type="NCBI Taxonomy" id="1095914"/>
    <lineage>
        <taxon>Bacteria</taxon>
        <taxon>Bacillati</taxon>
        <taxon>Actinomycetota</taxon>
        <taxon>Actinomycetes</taxon>
        <taxon>Pseudonocardiales</taxon>
        <taxon>Pseudonocardiaceae</taxon>
        <taxon>Pseudonocardia</taxon>
    </lineage>
</organism>
<dbReference type="PANTHER" id="PTHR38436">
    <property type="entry name" value="POLYKETIDE CYCLASE SNOAL-LIKE DOMAIN"/>
    <property type="match status" value="1"/>
</dbReference>
<dbReference type="Gene3D" id="3.10.450.50">
    <property type="match status" value="1"/>
</dbReference>
<proteinExistence type="predicted"/>
<sequence>MDDLQLVRNEFDAWNSRNLDGWLAHYSDKSVFDVPGGVHLEGLDGARMFWAGYQDGFPDNRVVERRLFGQDGQVLLEAVFEGTHTGPLPTPDGRTIEPTNRPVRVPFCGLYLVEDGVITGHTLYFDQMELLTQLGLVDTAR</sequence>
<evidence type="ECO:0000313" key="2">
    <source>
        <dbReference type="Proteomes" id="UP001500325"/>
    </source>
</evidence>